<dbReference type="CDD" id="cd05233">
    <property type="entry name" value="SDR_c"/>
    <property type="match status" value="1"/>
</dbReference>
<reference evidence="4" key="1">
    <citation type="journal article" date="2020" name="Stud. Mycol.">
        <title>101 Dothideomycetes genomes: a test case for predicting lifestyles and emergence of pathogens.</title>
        <authorList>
            <person name="Haridas S."/>
            <person name="Albert R."/>
            <person name="Binder M."/>
            <person name="Bloem J."/>
            <person name="Labutti K."/>
            <person name="Salamov A."/>
            <person name="Andreopoulos B."/>
            <person name="Baker S."/>
            <person name="Barry K."/>
            <person name="Bills G."/>
            <person name="Bluhm B."/>
            <person name="Cannon C."/>
            <person name="Castanera R."/>
            <person name="Culley D."/>
            <person name="Daum C."/>
            <person name="Ezra D."/>
            <person name="Gonzalez J."/>
            <person name="Henrissat B."/>
            <person name="Kuo A."/>
            <person name="Liang C."/>
            <person name="Lipzen A."/>
            <person name="Lutzoni F."/>
            <person name="Magnuson J."/>
            <person name="Mondo S."/>
            <person name="Nolan M."/>
            <person name="Ohm R."/>
            <person name="Pangilinan J."/>
            <person name="Park H.-J."/>
            <person name="Ramirez L."/>
            <person name="Alfaro M."/>
            <person name="Sun H."/>
            <person name="Tritt A."/>
            <person name="Yoshinaga Y."/>
            <person name="Zwiers L.-H."/>
            <person name="Turgeon B."/>
            <person name="Goodwin S."/>
            <person name="Spatafora J."/>
            <person name="Crous P."/>
            <person name="Grigoriev I."/>
        </authorList>
    </citation>
    <scope>NUCLEOTIDE SEQUENCE</scope>
    <source>
        <strain evidence="4">CBS 113818</strain>
    </source>
</reference>
<evidence type="ECO:0000256" key="3">
    <source>
        <dbReference type="ARBA" id="ARBA00023002"/>
    </source>
</evidence>
<dbReference type="SUPFAM" id="SSF51735">
    <property type="entry name" value="NAD(P)-binding Rossmann-fold domains"/>
    <property type="match status" value="1"/>
</dbReference>
<dbReference type="OrthoDB" id="294295at2759"/>
<dbReference type="InterPro" id="IPR036291">
    <property type="entry name" value="NAD(P)-bd_dom_sf"/>
</dbReference>
<evidence type="ECO:0000313" key="4">
    <source>
        <dbReference type="EMBL" id="KAF2823677.1"/>
    </source>
</evidence>
<dbReference type="PANTHER" id="PTHR43477:SF1">
    <property type="entry name" value="DIHYDROANTICAPSIN 7-DEHYDROGENASE"/>
    <property type="match status" value="1"/>
</dbReference>
<name>A0A6A6ZTL6_9PLEO</name>
<accession>A0A6A6ZTL6</accession>
<keyword evidence="2" id="KW-0521">NADP</keyword>
<dbReference type="PRINTS" id="PR00081">
    <property type="entry name" value="GDHRDH"/>
</dbReference>
<comment type="similarity">
    <text evidence="1">Belongs to the short-chain dehydrogenases/reductases (SDR) family.</text>
</comment>
<evidence type="ECO:0000313" key="5">
    <source>
        <dbReference type="Proteomes" id="UP000799424"/>
    </source>
</evidence>
<organism evidence="4 5">
    <name type="scientific">Ophiobolus disseminans</name>
    <dbReference type="NCBI Taxonomy" id="1469910"/>
    <lineage>
        <taxon>Eukaryota</taxon>
        <taxon>Fungi</taxon>
        <taxon>Dikarya</taxon>
        <taxon>Ascomycota</taxon>
        <taxon>Pezizomycotina</taxon>
        <taxon>Dothideomycetes</taxon>
        <taxon>Pleosporomycetidae</taxon>
        <taxon>Pleosporales</taxon>
        <taxon>Pleosporineae</taxon>
        <taxon>Phaeosphaeriaceae</taxon>
        <taxon>Ophiobolus</taxon>
    </lineage>
</organism>
<proteinExistence type="inferred from homology"/>
<dbReference type="GO" id="GO:0016491">
    <property type="term" value="F:oxidoreductase activity"/>
    <property type="evidence" value="ECO:0007669"/>
    <property type="project" value="UniProtKB-KW"/>
</dbReference>
<dbReference type="AlphaFoldDB" id="A0A6A6ZTL6"/>
<dbReference type="EMBL" id="MU006231">
    <property type="protein sequence ID" value="KAF2823677.1"/>
    <property type="molecule type" value="Genomic_DNA"/>
</dbReference>
<dbReference type="Proteomes" id="UP000799424">
    <property type="component" value="Unassembled WGS sequence"/>
</dbReference>
<dbReference type="PANTHER" id="PTHR43477">
    <property type="entry name" value="DIHYDROANTICAPSIN 7-DEHYDROGENASE"/>
    <property type="match status" value="1"/>
</dbReference>
<sequence>MEKLSGKRVLVFGGTSGIGLGVARGVLEAGCQDLTISSSNPEKLASAASRLQSSHENARITTSVCDLQNPNTLDRNVENLFLSLNPAGQKFDHVVYAAGDPVKLPPFLEQTVQSMLDAGTVRFFGALIVAKHAHKHMHITAKSSITFTGGINSSLPLQGWTLHGAYFAALEGAMKSLALEFRPLRVNLVSPGPVLTEAWENVPPEIRKPLEDRMLSRCATGAMAMVAEVAEAYVYLMGNSNATGSVVVTDGGVTIMGF</sequence>
<dbReference type="Pfam" id="PF23441">
    <property type="entry name" value="SDR"/>
    <property type="match status" value="1"/>
</dbReference>
<protein>
    <submittedName>
        <fullName evidence="4">3-oxoacyl-reductase</fullName>
    </submittedName>
</protein>
<evidence type="ECO:0000256" key="2">
    <source>
        <dbReference type="ARBA" id="ARBA00022857"/>
    </source>
</evidence>
<dbReference type="InterPro" id="IPR002347">
    <property type="entry name" value="SDR_fam"/>
</dbReference>
<dbReference type="Gene3D" id="3.40.50.720">
    <property type="entry name" value="NAD(P)-binding Rossmann-like Domain"/>
    <property type="match status" value="1"/>
</dbReference>
<keyword evidence="3" id="KW-0560">Oxidoreductase</keyword>
<dbReference type="InterPro" id="IPR057571">
    <property type="entry name" value="SDR_PhqE-like"/>
</dbReference>
<gene>
    <name evidence="4" type="ORF">CC86DRAFT_327509</name>
</gene>
<evidence type="ECO:0000256" key="1">
    <source>
        <dbReference type="ARBA" id="ARBA00006484"/>
    </source>
</evidence>
<dbReference type="InterPro" id="IPR051122">
    <property type="entry name" value="SDR_DHRS6-like"/>
</dbReference>
<keyword evidence="5" id="KW-1185">Reference proteome</keyword>